<dbReference type="Proteomes" id="UP000197587">
    <property type="component" value="Unassembled WGS sequence"/>
</dbReference>
<dbReference type="AlphaFoldDB" id="A0A246BB41"/>
<name>A0A246BB41_9FLAO</name>
<reference evidence="1 2" key="1">
    <citation type="submission" date="2014-01" db="EMBL/GenBank/DDBJ databases">
        <authorList>
            <consortium name="Genome Consortium for Active Teaching"/>
            <person name="Sontag T.C."/>
            <person name="Newman J.D."/>
        </authorList>
    </citation>
    <scope>NUCLEOTIDE SEQUENCE [LARGE SCALE GENOMIC DNA]</scope>
    <source>
        <strain evidence="1 2">DSM 19056</strain>
    </source>
</reference>
<gene>
    <name evidence="1" type="ORF">AP75_03185</name>
</gene>
<comment type="caution">
    <text evidence="1">The sequence shown here is derived from an EMBL/GenBank/DDBJ whole genome shotgun (WGS) entry which is preliminary data.</text>
</comment>
<evidence type="ECO:0000313" key="1">
    <source>
        <dbReference type="EMBL" id="OWK98875.1"/>
    </source>
</evidence>
<reference evidence="1 2" key="2">
    <citation type="submission" date="2017-05" db="EMBL/GenBank/DDBJ databases">
        <title>Genome of Chryseobacterium haifense.</title>
        <authorList>
            <person name="Newman J.D."/>
        </authorList>
    </citation>
    <scope>NUCLEOTIDE SEQUENCE [LARGE SCALE GENOMIC DNA]</scope>
    <source>
        <strain evidence="1 2">DSM 19056</strain>
    </source>
</reference>
<organism evidence="1 2">
    <name type="scientific">Kaistella haifensis DSM 19056</name>
    <dbReference type="NCBI Taxonomy" id="1450526"/>
    <lineage>
        <taxon>Bacteria</taxon>
        <taxon>Pseudomonadati</taxon>
        <taxon>Bacteroidota</taxon>
        <taxon>Flavobacteriia</taxon>
        <taxon>Flavobacteriales</taxon>
        <taxon>Weeksellaceae</taxon>
        <taxon>Chryseobacterium group</taxon>
        <taxon>Kaistella</taxon>
    </lineage>
</organism>
<accession>A0A246BB41</accession>
<keyword evidence="2" id="KW-1185">Reference proteome</keyword>
<proteinExistence type="predicted"/>
<evidence type="ECO:0000313" key="2">
    <source>
        <dbReference type="Proteomes" id="UP000197587"/>
    </source>
</evidence>
<protein>
    <submittedName>
        <fullName evidence="1">Uncharacterized protein</fullName>
    </submittedName>
</protein>
<dbReference type="EMBL" id="JASZ02000004">
    <property type="protein sequence ID" value="OWK98875.1"/>
    <property type="molecule type" value="Genomic_DNA"/>
</dbReference>
<sequence length="105" mass="12207">MCISNDSLNIKFTSFGAFKVANSKKEFRKFQLKRNLEFKNIILFGTSSTIETDYYLLLNNKIKKNNFIYRDTIIDDRKITIAIKSGEKSSPSNLEFLLNSIQKLK</sequence>